<dbReference type="AlphaFoldDB" id="A0A9X5CK30"/>
<name>A0A9X5CK30_9ACTN</name>
<protein>
    <submittedName>
        <fullName evidence="1">Uncharacterized protein</fullName>
    </submittedName>
</protein>
<organism evidence="1 2">
    <name type="scientific">Actinospica acidiphila</name>
    <dbReference type="NCBI Taxonomy" id="304899"/>
    <lineage>
        <taxon>Bacteria</taxon>
        <taxon>Bacillati</taxon>
        <taxon>Actinomycetota</taxon>
        <taxon>Actinomycetes</taxon>
        <taxon>Catenulisporales</taxon>
        <taxon>Actinospicaceae</taxon>
        <taxon>Actinospica</taxon>
    </lineage>
</organism>
<comment type="caution">
    <text evidence="1">The sequence shown here is derived from an EMBL/GenBank/DDBJ whole genome shotgun (WGS) entry which is preliminary data.</text>
</comment>
<dbReference type="EMBL" id="JAAGNA010000537">
    <property type="protein sequence ID" value="NEC50005.1"/>
    <property type="molecule type" value="Genomic_DNA"/>
</dbReference>
<evidence type="ECO:0000313" key="1">
    <source>
        <dbReference type="EMBL" id="NEC50005.1"/>
    </source>
</evidence>
<proteinExistence type="predicted"/>
<evidence type="ECO:0000313" key="2">
    <source>
        <dbReference type="Proteomes" id="UP000471745"/>
    </source>
</evidence>
<keyword evidence="2" id="KW-1185">Reference proteome</keyword>
<dbReference type="Proteomes" id="UP000471745">
    <property type="component" value="Unassembled WGS sequence"/>
</dbReference>
<dbReference type="RefSeq" id="WP_163089165.1">
    <property type="nucleotide sequence ID" value="NZ_JAAGNA010000537.1"/>
</dbReference>
<sequence>MRIEGKVLERRLMLLAPDKSVAAVFRAQVPQHVWMGMTDGRGVLWIAGDLRFPAVAAVPGGDPLWRITPEKPSQRPQGSANTDAAFDALVSEARSAVVWHMLG</sequence>
<accession>A0A9X5CK30</accession>
<gene>
    <name evidence="1" type="ORF">G3I18_15690</name>
</gene>
<reference evidence="1 2" key="1">
    <citation type="submission" date="2020-01" db="EMBL/GenBank/DDBJ databases">
        <title>Insect and environment-associated Actinomycetes.</title>
        <authorList>
            <person name="Currrie C."/>
            <person name="Chevrette M."/>
            <person name="Carlson C."/>
            <person name="Stubbendieck R."/>
            <person name="Wendt-Pienkowski E."/>
        </authorList>
    </citation>
    <scope>NUCLEOTIDE SEQUENCE [LARGE SCALE GENOMIC DNA]</scope>
    <source>
        <strain evidence="1 2">SID8189</strain>
    </source>
</reference>